<keyword evidence="2" id="KW-1185">Reference proteome</keyword>
<dbReference type="KEGG" id="aten:116291355"/>
<feature type="region of interest" description="Disordered" evidence="1">
    <location>
        <begin position="103"/>
        <end position="127"/>
    </location>
</feature>
<evidence type="ECO:0000313" key="2">
    <source>
        <dbReference type="Proteomes" id="UP000515163"/>
    </source>
</evidence>
<dbReference type="Proteomes" id="UP000515163">
    <property type="component" value="Unplaced"/>
</dbReference>
<protein>
    <submittedName>
        <fullName evidence="3">Uncharacterized protein LOC116291355</fullName>
    </submittedName>
</protein>
<dbReference type="OrthoDB" id="5988089at2759"/>
<name>A0A6P8HP31_ACTTE</name>
<dbReference type="InParanoid" id="A0A6P8HP31"/>
<proteinExistence type="predicted"/>
<dbReference type="RefSeq" id="XP_031554387.1">
    <property type="nucleotide sequence ID" value="XM_031698527.1"/>
</dbReference>
<sequence>MKQPKCSDEKQNLRRVDRFVARAGGVAFNSWICLYHLYEIQKADRVCSCPSSWGHSPKLSPQRIPERLHTLFDEIGENIEAYKPGTRWRNLCKMKADSVFQGHSAFQSSKRRKTSTSQEMTESQGTPTRTLTRIMQFSNSPVEMLCQSMEKANEILTNDGGSFDEIALCKRALSSIKSHFQNLFTRLKLLCEQHGIIIVQGMSNWNVIDTCFGTIQINTQGDVLIDSCVWE</sequence>
<dbReference type="GeneID" id="116291355"/>
<organism evidence="2 3">
    <name type="scientific">Actinia tenebrosa</name>
    <name type="common">Australian red waratah sea anemone</name>
    <dbReference type="NCBI Taxonomy" id="6105"/>
    <lineage>
        <taxon>Eukaryota</taxon>
        <taxon>Metazoa</taxon>
        <taxon>Cnidaria</taxon>
        <taxon>Anthozoa</taxon>
        <taxon>Hexacorallia</taxon>
        <taxon>Actiniaria</taxon>
        <taxon>Actiniidae</taxon>
        <taxon>Actinia</taxon>
    </lineage>
</organism>
<gene>
    <name evidence="3" type="primary">LOC116291355</name>
</gene>
<feature type="compositionally biased region" description="Polar residues" evidence="1">
    <location>
        <begin position="115"/>
        <end position="127"/>
    </location>
</feature>
<feature type="non-terminal residue" evidence="3">
    <location>
        <position position="231"/>
    </location>
</feature>
<reference evidence="3" key="1">
    <citation type="submission" date="2025-08" db="UniProtKB">
        <authorList>
            <consortium name="RefSeq"/>
        </authorList>
    </citation>
    <scope>IDENTIFICATION</scope>
    <source>
        <tissue evidence="3">Tentacle</tissue>
    </source>
</reference>
<dbReference type="AlphaFoldDB" id="A0A6P8HP31"/>
<accession>A0A6P8HP31</accession>
<evidence type="ECO:0000313" key="3">
    <source>
        <dbReference type="RefSeq" id="XP_031554387.1"/>
    </source>
</evidence>
<evidence type="ECO:0000256" key="1">
    <source>
        <dbReference type="SAM" id="MobiDB-lite"/>
    </source>
</evidence>